<evidence type="ECO:0000313" key="2">
    <source>
        <dbReference type="Proteomes" id="UP000094023"/>
    </source>
</evidence>
<dbReference type="RefSeq" id="WP_066748990.1">
    <property type="nucleotide sequence ID" value="NZ_LXEN01000060.1"/>
</dbReference>
<protein>
    <submittedName>
        <fullName evidence="1">Uncharacterized protein</fullName>
    </submittedName>
</protein>
<accession>A0A198G563</accession>
<dbReference type="OrthoDB" id="6466925at2"/>
<proteinExistence type="predicted"/>
<keyword evidence="2" id="KW-1185">Reference proteome</keyword>
<comment type="caution">
    <text evidence="1">The sequence shown here is derived from an EMBL/GenBank/DDBJ whole genome shotgun (WGS) entry which is preliminary data.</text>
</comment>
<name>A0A198G563_9GAMM</name>
<organism evidence="1 2">
    <name type="scientific">Proteus myxofaciens ATCC 19692</name>
    <dbReference type="NCBI Taxonomy" id="1354337"/>
    <lineage>
        <taxon>Bacteria</taxon>
        <taxon>Pseudomonadati</taxon>
        <taxon>Pseudomonadota</taxon>
        <taxon>Gammaproteobacteria</taxon>
        <taxon>Enterobacterales</taxon>
        <taxon>Morganellaceae</taxon>
        <taxon>Proteus</taxon>
    </lineage>
</organism>
<evidence type="ECO:0000313" key="1">
    <source>
        <dbReference type="EMBL" id="OAT32253.1"/>
    </source>
</evidence>
<gene>
    <name evidence="1" type="ORF">M983_1338</name>
</gene>
<dbReference type="EMBL" id="LXEN01000060">
    <property type="protein sequence ID" value="OAT32253.1"/>
    <property type="molecule type" value="Genomic_DNA"/>
</dbReference>
<dbReference type="Proteomes" id="UP000094023">
    <property type="component" value="Unassembled WGS sequence"/>
</dbReference>
<sequence>MNINRLNPTIPLTETIHNHNVEKKTLTNTIEENQDPFALALNQEFYQLLQSQCLNNTKDILKLLEQFDFKDNGNQTLRESRQRGALFYAKIQCLSDGSLNQDVINQSLICFISYKGFYQQVMQEMLGMIDNQEEYEGIFKPDSPSFSL</sequence>
<reference evidence="1 2" key="1">
    <citation type="submission" date="2016-04" db="EMBL/GenBank/DDBJ databases">
        <title>ATOL: Assembling a taxonomically balanced genome-scale reconstruction of the evolutionary history of the Enterobacteriaceae.</title>
        <authorList>
            <person name="Plunkett G.III."/>
            <person name="Neeno-Eckwall E.C."/>
            <person name="Glasner J.D."/>
            <person name="Perna N.T."/>
        </authorList>
    </citation>
    <scope>NUCLEOTIDE SEQUENCE [LARGE SCALE GENOMIC DNA]</scope>
    <source>
        <strain evidence="1 2">ATCC 19692</strain>
    </source>
</reference>
<dbReference type="AlphaFoldDB" id="A0A198G563"/>